<evidence type="ECO:0000259" key="2">
    <source>
        <dbReference type="PROSITE" id="PS51406"/>
    </source>
</evidence>
<dbReference type="PANTHER" id="PTHR19143">
    <property type="entry name" value="FIBRINOGEN/TENASCIN/ANGIOPOEITIN"/>
    <property type="match status" value="1"/>
</dbReference>
<keyword evidence="1" id="KW-0175">Coiled coil</keyword>
<dbReference type="InterPro" id="IPR014716">
    <property type="entry name" value="Fibrinogen_a/b/g_C_1"/>
</dbReference>
<dbReference type="InterPro" id="IPR036056">
    <property type="entry name" value="Fibrinogen-like_C"/>
</dbReference>
<feature type="coiled-coil region" evidence="1">
    <location>
        <begin position="4"/>
        <end position="66"/>
    </location>
</feature>
<accession>A0AAD4PN32</accession>
<evidence type="ECO:0000313" key="4">
    <source>
        <dbReference type="Proteomes" id="UP001200034"/>
    </source>
</evidence>
<evidence type="ECO:0000256" key="1">
    <source>
        <dbReference type="SAM" id="Coils"/>
    </source>
</evidence>
<dbReference type="SMART" id="SM00186">
    <property type="entry name" value="FBG"/>
    <property type="match status" value="1"/>
</dbReference>
<dbReference type="GO" id="GO:0005615">
    <property type="term" value="C:extracellular space"/>
    <property type="evidence" value="ECO:0007669"/>
    <property type="project" value="TreeGrafter"/>
</dbReference>
<dbReference type="PANTHER" id="PTHR19143:SF327">
    <property type="entry name" value="FI21813P1-RELATED"/>
    <property type="match status" value="1"/>
</dbReference>
<reference evidence="3" key="1">
    <citation type="journal article" date="2021" name="Mol. Ecol. Resour.">
        <title>Phylogenomic analyses of the genus Drosophila reveals genomic signals of climate adaptation.</title>
        <authorList>
            <person name="Li F."/>
            <person name="Rane R.V."/>
            <person name="Luria V."/>
            <person name="Xiong Z."/>
            <person name="Chen J."/>
            <person name="Li Z."/>
            <person name="Catullo R.A."/>
            <person name="Griffin P.C."/>
            <person name="Schiffer M."/>
            <person name="Pearce S."/>
            <person name="Lee S.F."/>
            <person name="McElroy K."/>
            <person name="Stocker A."/>
            <person name="Shirriffs J."/>
            <person name="Cockerell F."/>
            <person name="Coppin C."/>
            <person name="Sgro C.M."/>
            <person name="Karger A."/>
            <person name="Cain J.W."/>
            <person name="Weber J.A."/>
            <person name="Santpere G."/>
            <person name="Kirschner M.W."/>
            <person name="Hoffmann A.A."/>
            <person name="Oakeshott J.G."/>
            <person name="Zhang G."/>
        </authorList>
    </citation>
    <scope>NUCLEOTIDE SEQUENCE</scope>
    <source>
        <strain evidence="3">BGI-SZ-2011g</strain>
    </source>
</reference>
<dbReference type="Proteomes" id="UP001200034">
    <property type="component" value="Unassembled WGS sequence"/>
</dbReference>
<sequence length="279" mass="32640">ESRNENQQNLINQYKTQYESQNELHQQLINQYKINLTNLQSEISSKDKAIQELQSKNIKTNELQNKITAYKQTSSCFGKLTELHAIRVPIYQTMTVPCDSTLTEAGPGWIVIQRRLDGSVNFNRTWSEYKEGFGDLRGEFFLGLEKLHLLTQSQPHELFILLTDFSNETRYARYNNFVIGNEEDFYAMKELGTYSGTAGNSLDHHEKQMFSTTDRYNHTSGTCASFFSSGWWFKHCYHCNLNGLYAFSNTDKDINSIEWRKFKHRPMKFTQMMIRPVVK</sequence>
<keyword evidence="4" id="KW-1185">Reference proteome</keyword>
<feature type="non-terminal residue" evidence="3">
    <location>
        <position position="1"/>
    </location>
</feature>
<dbReference type="PROSITE" id="PS51406">
    <property type="entry name" value="FIBRINOGEN_C_2"/>
    <property type="match status" value="1"/>
</dbReference>
<feature type="domain" description="Fibrinogen C-terminal" evidence="2">
    <location>
        <begin position="67"/>
        <end position="278"/>
    </location>
</feature>
<dbReference type="EMBL" id="JAJJHW010001127">
    <property type="protein sequence ID" value="KAH8376773.1"/>
    <property type="molecule type" value="Genomic_DNA"/>
</dbReference>
<dbReference type="Pfam" id="PF00147">
    <property type="entry name" value="Fibrinogen_C"/>
    <property type="match status" value="1"/>
</dbReference>
<dbReference type="InterPro" id="IPR050373">
    <property type="entry name" value="Fibrinogen_C-term_domain"/>
</dbReference>
<proteinExistence type="predicted"/>
<dbReference type="CDD" id="cd00087">
    <property type="entry name" value="FReD"/>
    <property type="match status" value="1"/>
</dbReference>
<name>A0AAD4PN32_9MUSC</name>
<comment type="caution">
    <text evidence="3">The sequence shown here is derived from an EMBL/GenBank/DDBJ whole genome shotgun (WGS) entry which is preliminary data.</text>
</comment>
<protein>
    <recommendedName>
        <fullName evidence="2">Fibrinogen C-terminal domain-containing protein</fullName>
    </recommendedName>
</protein>
<dbReference type="AlphaFoldDB" id="A0AAD4PN32"/>
<evidence type="ECO:0000313" key="3">
    <source>
        <dbReference type="EMBL" id="KAH8376773.1"/>
    </source>
</evidence>
<dbReference type="Gene3D" id="3.90.215.10">
    <property type="entry name" value="Gamma Fibrinogen, chain A, domain 1"/>
    <property type="match status" value="1"/>
</dbReference>
<gene>
    <name evidence="3" type="ORF">KR093_001263</name>
</gene>
<feature type="non-terminal residue" evidence="3">
    <location>
        <position position="279"/>
    </location>
</feature>
<dbReference type="SUPFAM" id="SSF56496">
    <property type="entry name" value="Fibrinogen C-terminal domain-like"/>
    <property type="match status" value="1"/>
</dbReference>
<organism evidence="3 4">
    <name type="scientific">Drosophila rubida</name>
    <dbReference type="NCBI Taxonomy" id="30044"/>
    <lineage>
        <taxon>Eukaryota</taxon>
        <taxon>Metazoa</taxon>
        <taxon>Ecdysozoa</taxon>
        <taxon>Arthropoda</taxon>
        <taxon>Hexapoda</taxon>
        <taxon>Insecta</taxon>
        <taxon>Pterygota</taxon>
        <taxon>Neoptera</taxon>
        <taxon>Endopterygota</taxon>
        <taxon>Diptera</taxon>
        <taxon>Brachycera</taxon>
        <taxon>Muscomorpha</taxon>
        <taxon>Ephydroidea</taxon>
        <taxon>Drosophilidae</taxon>
        <taxon>Drosophila</taxon>
    </lineage>
</organism>
<dbReference type="InterPro" id="IPR002181">
    <property type="entry name" value="Fibrinogen_a/b/g_C_dom"/>
</dbReference>